<dbReference type="Gene3D" id="3.40.50.1820">
    <property type="entry name" value="alpha/beta hydrolase"/>
    <property type="match status" value="1"/>
</dbReference>
<dbReference type="AlphaFoldDB" id="A0A2T8F4Z0"/>
<dbReference type="OrthoDB" id="5431692at2"/>
<name>A0A2T8F4Z0_9ACTN</name>
<dbReference type="Pfam" id="PF00561">
    <property type="entry name" value="Abhydrolase_1"/>
    <property type="match status" value="1"/>
</dbReference>
<evidence type="ECO:0000313" key="2">
    <source>
        <dbReference type="EMBL" id="PVG80773.1"/>
    </source>
</evidence>
<proteinExistence type="predicted"/>
<dbReference type="RefSeq" id="WP_116574379.1">
    <property type="nucleotide sequence ID" value="NZ_QDGZ01000013.1"/>
</dbReference>
<gene>
    <name evidence="2" type="ORF">DDE18_21210</name>
</gene>
<dbReference type="InterPro" id="IPR029058">
    <property type="entry name" value="AB_hydrolase_fold"/>
</dbReference>
<dbReference type="GO" id="GO:0047372">
    <property type="term" value="F:monoacylglycerol lipase activity"/>
    <property type="evidence" value="ECO:0007669"/>
    <property type="project" value="TreeGrafter"/>
</dbReference>
<dbReference type="InterPro" id="IPR000073">
    <property type="entry name" value="AB_hydrolase_1"/>
</dbReference>
<dbReference type="PANTHER" id="PTHR43798:SF5">
    <property type="entry name" value="MONOACYLGLYCEROL LIPASE ABHD6"/>
    <property type="match status" value="1"/>
</dbReference>
<dbReference type="SUPFAM" id="SSF53474">
    <property type="entry name" value="alpha/beta-Hydrolases"/>
    <property type="match status" value="1"/>
</dbReference>
<evidence type="ECO:0000313" key="3">
    <source>
        <dbReference type="Proteomes" id="UP000246018"/>
    </source>
</evidence>
<organism evidence="2 3">
    <name type="scientific">Nocardioides gansuensis</name>
    <dbReference type="NCBI Taxonomy" id="2138300"/>
    <lineage>
        <taxon>Bacteria</taxon>
        <taxon>Bacillati</taxon>
        <taxon>Actinomycetota</taxon>
        <taxon>Actinomycetes</taxon>
        <taxon>Propionibacteriales</taxon>
        <taxon>Nocardioidaceae</taxon>
        <taxon>Nocardioides</taxon>
    </lineage>
</organism>
<dbReference type="InterPro" id="IPR050266">
    <property type="entry name" value="AB_hydrolase_sf"/>
</dbReference>
<keyword evidence="3" id="KW-1185">Reference proteome</keyword>
<dbReference type="GO" id="GO:0046464">
    <property type="term" value="P:acylglycerol catabolic process"/>
    <property type="evidence" value="ECO:0007669"/>
    <property type="project" value="TreeGrafter"/>
</dbReference>
<dbReference type="EMBL" id="QDGZ01000013">
    <property type="protein sequence ID" value="PVG80773.1"/>
    <property type="molecule type" value="Genomic_DNA"/>
</dbReference>
<dbReference type="PANTHER" id="PTHR43798">
    <property type="entry name" value="MONOACYLGLYCEROL LIPASE"/>
    <property type="match status" value="1"/>
</dbReference>
<sequence length="281" mass="30696">MSHAPVVKAYLPGPHGQLHVRHAGTPEQGVRPLLCLHLSPGSGRMYTELLAEVGQDRFAVAPDTPGFGASDAPDRPATIPDLARSMVAVLDHFGLDEVDVLGYHTGSKIAVELALTQPDRVRSLVLVSAPVYTAEELARQRAALATPRTPRPDGSHLVEQFAELVRWSPPGTPLSLVQREFAEQQRGGEHAHWGYLAAFDYQHAEMLPRVAQPVLLLCPEDDLEVPTLRARPLVHRGRFLHLPGWGHQMMVTRTREVADMVREHSAQAVSDAPGDDAQPPA</sequence>
<reference evidence="2 3" key="1">
    <citation type="submission" date="2018-04" db="EMBL/GenBank/DDBJ databases">
        <title>Genome of Nocardioides gansuensis WSJ-1.</title>
        <authorList>
            <person name="Wu S."/>
            <person name="Wang G."/>
        </authorList>
    </citation>
    <scope>NUCLEOTIDE SEQUENCE [LARGE SCALE GENOMIC DNA]</scope>
    <source>
        <strain evidence="2 3">WSJ-1</strain>
    </source>
</reference>
<comment type="caution">
    <text evidence="2">The sequence shown here is derived from an EMBL/GenBank/DDBJ whole genome shotgun (WGS) entry which is preliminary data.</text>
</comment>
<protein>
    <recommendedName>
        <fullName evidence="1">AB hydrolase-1 domain-containing protein</fullName>
    </recommendedName>
</protein>
<evidence type="ECO:0000259" key="1">
    <source>
        <dbReference type="Pfam" id="PF00561"/>
    </source>
</evidence>
<feature type="domain" description="AB hydrolase-1" evidence="1">
    <location>
        <begin position="32"/>
        <end position="227"/>
    </location>
</feature>
<accession>A0A2T8F4Z0</accession>
<dbReference type="PRINTS" id="PR00111">
    <property type="entry name" value="ABHYDROLASE"/>
</dbReference>
<dbReference type="GO" id="GO:0016020">
    <property type="term" value="C:membrane"/>
    <property type="evidence" value="ECO:0007669"/>
    <property type="project" value="TreeGrafter"/>
</dbReference>
<dbReference type="Proteomes" id="UP000246018">
    <property type="component" value="Unassembled WGS sequence"/>
</dbReference>